<reference evidence="3" key="1">
    <citation type="journal article" date="2019" name="Int. J. Syst. Evol. Microbiol.">
        <title>The Global Catalogue of Microorganisms (GCM) 10K type strain sequencing project: providing services to taxonomists for standard genome sequencing and annotation.</title>
        <authorList>
            <consortium name="The Broad Institute Genomics Platform"/>
            <consortium name="The Broad Institute Genome Sequencing Center for Infectious Disease"/>
            <person name="Wu L."/>
            <person name="Ma J."/>
        </authorList>
    </citation>
    <scope>NUCLEOTIDE SEQUENCE [LARGE SCALE GENOMIC DNA]</scope>
    <source>
        <strain evidence="3">CCM 7526</strain>
    </source>
</reference>
<sequence length="252" mass="27010">MSAKETVLTAVGQLFGEKDPSAVDRWVSPTYRQHSALATDGPDGLRGLVAGLPDGFRYEQHRVLADGDLVALHGTYHGFGPAPLVAFDIFRVEDGRLAEHWDALSPVVTETVSGRSQTDGPVEVTDLGRTEANRALVTGFVETVLQGGKVDAITDFLSTETYHQHNVGIGDGLDGLGAALAALAEQGVTMVYTRLHRVVAEGNFVLTVSEGSFGPTPTAFYDLFRVADGKIVEHWDLTPEIKTDLPHGNGLF</sequence>
<dbReference type="EMBL" id="JBHTMK010000029">
    <property type="protein sequence ID" value="MFD1367690.1"/>
    <property type="molecule type" value="Genomic_DNA"/>
</dbReference>
<evidence type="ECO:0000313" key="3">
    <source>
        <dbReference type="Proteomes" id="UP001597183"/>
    </source>
</evidence>
<protein>
    <submittedName>
        <fullName evidence="2">Nuclear transport factor 2 family protein</fullName>
    </submittedName>
</protein>
<proteinExistence type="predicted"/>
<evidence type="ECO:0000313" key="2">
    <source>
        <dbReference type="EMBL" id="MFD1367690.1"/>
    </source>
</evidence>
<accession>A0ABW4AAA9</accession>
<comment type="caution">
    <text evidence="2">The sequence shown here is derived from an EMBL/GenBank/DDBJ whole genome shotgun (WGS) entry which is preliminary data.</text>
</comment>
<dbReference type="SUPFAM" id="SSF54427">
    <property type="entry name" value="NTF2-like"/>
    <property type="match status" value="2"/>
</dbReference>
<feature type="domain" description="SnoaL-like" evidence="1">
    <location>
        <begin position="137"/>
        <end position="234"/>
    </location>
</feature>
<name>A0ABW4AAA9_9ACTN</name>
<feature type="domain" description="SnoaL-like" evidence="1">
    <location>
        <begin position="14"/>
        <end position="100"/>
    </location>
</feature>
<dbReference type="InterPro" id="IPR032710">
    <property type="entry name" value="NTF2-like_dom_sf"/>
</dbReference>
<gene>
    <name evidence="2" type="ORF">ACFQ5G_20240</name>
</gene>
<dbReference type="Pfam" id="PF12680">
    <property type="entry name" value="SnoaL_2"/>
    <property type="match status" value="2"/>
</dbReference>
<evidence type="ECO:0000259" key="1">
    <source>
        <dbReference type="Pfam" id="PF12680"/>
    </source>
</evidence>
<dbReference type="InterPro" id="IPR037401">
    <property type="entry name" value="SnoaL-like"/>
</dbReference>
<organism evidence="2 3">
    <name type="scientific">Actinoplanes sichuanensis</name>
    <dbReference type="NCBI Taxonomy" id="512349"/>
    <lineage>
        <taxon>Bacteria</taxon>
        <taxon>Bacillati</taxon>
        <taxon>Actinomycetota</taxon>
        <taxon>Actinomycetes</taxon>
        <taxon>Micromonosporales</taxon>
        <taxon>Micromonosporaceae</taxon>
        <taxon>Actinoplanes</taxon>
    </lineage>
</organism>
<keyword evidence="3" id="KW-1185">Reference proteome</keyword>
<dbReference type="Proteomes" id="UP001597183">
    <property type="component" value="Unassembled WGS sequence"/>
</dbReference>
<dbReference type="RefSeq" id="WP_317795016.1">
    <property type="nucleotide sequence ID" value="NZ_AP028461.1"/>
</dbReference>
<dbReference type="Gene3D" id="3.10.450.50">
    <property type="match status" value="2"/>
</dbReference>